<dbReference type="GO" id="GO:0006564">
    <property type="term" value="P:L-serine biosynthetic process"/>
    <property type="evidence" value="ECO:0007669"/>
    <property type="project" value="UniProtKB-KW"/>
</dbReference>
<accession>A0A6M4ISC2</accession>
<evidence type="ECO:0000256" key="10">
    <source>
        <dbReference type="ARBA" id="ARBA00048523"/>
    </source>
</evidence>
<evidence type="ECO:0000256" key="6">
    <source>
        <dbReference type="ARBA" id="ARBA00022801"/>
    </source>
</evidence>
<comment type="catalytic activity">
    <reaction evidence="9">
        <text>O-phospho-L-serine + H2O = L-serine + phosphate</text>
        <dbReference type="Rhea" id="RHEA:21208"/>
        <dbReference type="ChEBI" id="CHEBI:15377"/>
        <dbReference type="ChEBI" id="CHEBI:33384"/>
        <dbReference type="ChEBI" id="CHEBI:43474"/>
        <dbReference type="ChEBI" id="CHEBI:57524"/>
        <dbReference type="EC" id="3.1.3.3"/>
    </reaction>
</comment>
<dbReference type="GO" id="GO:0000287">
    <property type="term" value="F:magnesium ion binding"/>
    <property type="evidence" value="ECO:0007669"/>
    <property type="project" value="TreeGrafter"/>
</dbReference>
<dbReference type="InterPro" id="IPR050582">
    <property type="entry name" value="HAD-like_SerB"/>
</dbReference>
<comment type="cofactor">
    <cofactor evidence="1">
        <name>Mg(2+)</name>
        <dbReference type="ChEBI" id="CHEBI:18420"/>
    </cofactor>
</comment>
<organism evidence="11 12">
    <name type="scientific">Gemmatimonas groenlandica</name>
    <dbReference type="NCBI Taxonomy" id="2732249"/>
    <lineage>
        <taxon>Bacteria</taxon>
        <taxon>Pseudomonadati</taxon>
        <taxon>Gemmatimonadota</taxon>
        <taxon>Gemmatimonadia</taxon>
        <taxon>Gemmatimonadales</taxon>
        <taxon>Gemmatimonadaceae</taxon>
        <taxon>Gemmatimonas</taxon>
    </lineage>
</organism>
<sequence length="231" mass="24832">MNATTTAAVDLRRPRFKTVIFDVDSTVCAIEGIDWLAARRDPEIARESETLTAQAMAGVMPIEAVYTRRLQRIRPTAGELISLAEAYRESLQPGAQELVTLLQRAGTQVHLLSGGLRIAIVPIALQLGVPTDRVHAVSLARDTDGTMSLLDGDQPLSTQRGKPLMVQRLALATPTVMIGDGSTDAAVRGVVTEFIAYTGVARRENVVAVADAEADSFAALYPLLFHPVSSR</sequence>
<evidence type="ECO:0000256" key="5">
    <source>
        <dbReference type="ARBA" id="ARBA00022723"/>
    </source>
</evidence>
<keyword evidence="7" id="KW-0460">Magnesium</keyword>
<evidence type="ECO:0000256" key="2">
    <source>
        <dbReference type="ARBA" id="ARBA00005135"/>
    </source>
</evidence>
<evidence type="ECO:0000256" key="7">
    <source>
        <dbReference type="ARBA" id="ARBA00022842"/>
    </source>
</evidence>
<evidence type="ECO:0000313" key="11">
    <source>
        <dbReference type="EMBL" id="QJR36639.1"/>
    </source>
</evidence>
<dbReference type="InterPro" id="IPR036412">
    <property type="entry name" value="HAD-like_sf"/>
</dbReference>
<evidence type="ECO:0000256" key="4">
    <source>
        <dbReference type="ARBA" id="ARBA00022605"/>
    </source>
</evidence>
<dbReference type="NCBIfam" id="TIGR01488">
    <property type="entry name" value="HAD-SF-IB"/>
    <property type="match status" value="1"/>
</dbReference>
<dbReference type="Gene3D" id="3.40.50.1000">
    <property type="entry name" value="HAD superfamily/HAD-like"/>
    <property type="match status" value="1"/>
</dbReference>
<dbReference type="InterPro" id="IPR023214">
    <property type="entry name" value="HAD_sf"/>
</dbReference>
<comment type="catalytic activity">
    <reaction evidence="10">
        <text>O-phospho-D-serine + H2O = D-serine + phosphate</text>
        <dbReference type="Rhea" id="RHEA:24873"/>
        <dbReference type="ChEBI" id="CHEBI:15377"/>
        <dbReference type="ChEBI" id="CHEBI:35247"/>
        <dbReference type="ChEBI" id="CHEBI:43474"/>
        <dbReference type="ChEBI" id="CHEBI:58680"/>
        <dbReference type="EC" id="3.1.3.3"/>
    </reaction>
</comment>
<dbReference type="GO" id="GO:0036424">
    <property type="term" value="F:L-phosphoserine phosphatase activity"/>
    <property type="evidence" value="ECO:0007669"/>
    <property type="project" value="TreeGrafter"/>
</dbReference>
<keyword evidence="12" id="KW-1185">Reference proteome</keyword>
<evidence type="ECO:0000256" key="9">
    <source>
        <dbReference type="ARBA" id="ARBA00048138"/>
    </source>
</evidence>
<dbReference type="PANTHER" id="PTHR43344:SF2">
    <property type="entry name" value="PHOSPHOSERINE PHOSPHATASE"/>
    <property type="match status" value="1"/>
</dbReference>
<gene>
    <name evidence="11" type="ORF">HKW67_14535</name>
</gene>
<dbReference type="Proteomes" id="UP000500938">
    <property type="component" value="Chromosome"/>
</dbReference>
<dbReference type="GO" id="GO:0005737">
    <property type="term" value="C:cytoplasm"/>
    <property type="evidence" value="ECO:0007669"/>
    <property type="project" value="TreeGrafter"/>
</dbReference>
<comment type="pathway">
    <text evidence="2">Amino-acid biosynthesis; L-serine biosynthesis; L-serine from 3-phospho-D-glycerate: step 3/3.</text>
</comment>
<proteinExistence type="predicted"/>
<evidence type="ECO:0000256" key="8">
    <source>
        <dbReference type="ARBA" id="ARBA00023299"/>
    </source>
</evidence>
<keyword evidence="4" id="KW-0028">Amino-acid biosynthesis</keyword>
<dbReference type="Pfam" id="PF00702">
    <property type="entry name" value="Hydrolase"/>
    <property type="match status" value="1"/>
</dbReference>
<dbReference type="EC" id="3.1.3.3" evidence="3"/>
<dbReference type="RefSeq" id="WP_171226072.1">
    <property type="nucleotide sequence ID" value="NZ_CP053085.1"/>
</dbReference>
<keyword evidence="6" id="KW-0378">Hydrolase</keyword>
<name>A0A6M4ISC2_9BACT</name>
<dbReference type="AlphaFoldDB" id="A0A6M4ISC2"/>
<evidence type="ECO:0000256" key="3">
    <source>
        <dbReference type="ARBA" id="ARBA00012640"/>
    </source>
</evidence>
<keyword evidence="5" id="KW-0479">Metal-binding</keyword>
<dbReference type="EMBL" id="CP053085">
    <property type="protein sequence ID" value="QJR36639.1"/>
    <property type="molecule type" value="Genomic_DNA"/>
</dbReference>
<reference evidence="11 12" key="1">
    <citation type="submission" date="2020-05" db="EMBL/GenBank/DDBJ databases">
        <title>Complete genome sequence of Gemmatimonas greenlandica TET16.</title>
        <authorList>
            <person name="Zeng Y."/>
        </authorList>
    </citation>
    <scope>NUCLEOTIDE SEQUENCE [LARGE SCALE GENOMIC DNA]</scope>
    <source>
        <strain evidence="11 12">TET16</strain>
    </source>
</reference>
<evidence type="ECO:0000313" key="12">
    <source>
        <dbReference type="Proteomes" id="UP000500938"/>
    </source>
</evidence>
<dbReference type="KEGG" id="ggr:HKW67_14535"/>
<keyword evidence="8" id="KW-0718">Serine biosynthesis</keyword>
<dbReference type="PANTHER" id="PTHR43344">
    <property type="entry name" value="PHOSPHOSERINE PHOSPHATASE"/>
    <property type="match status" value="1"/>
</dbReference>
<protein>
    <recommendedName>
        <fullName evidence="3">phosphoserine phosphatase</fullName>
        <ecNumber evidence="3">3.1.3.3</ecNumber>
    </recommendedName>
</protein>
<dbReference type="SUPFAM" id="SSF56784">
    <property type="entry name" value="HAD-like"/>
    <property type="match status" value="1"/>
</dbReference>
<dbReference type="Gene3D" id="1.10.150.210">
    <property type="entry name" value="Phosphoserine phosphatase, domain 2"/>
    <property type="match status" value="1"/>
</dbReference>
<evidence type="ECO:0000256" key="1">
    <source>
        <dbReference type="ARBA" id="ARBA00001946"/>
    </source>
</evidence>